<proteinExistence type="predicted"/>
<gene>
    <name evidence="1" type="ORF">HYPSUDRAFT_656127</name>
</gene>
<accession>A0A0D2L661</accession>
<evidence type="ECO:0000313" key="1">
    <source>
        <dbReference type="EMBL" id="KJA22387.1"/>
    </source>
</evidence>
<evidence type="ECO:0000313" key="2">
    <source>
        <dbReference type="Proteomes" id="UP000054270"/>
    </source>
</evidence>
<organism evidence="1 2">
    <name type="scientific">Hypholoma sublateritium (strain FD-334 SS-4)</name>
    <dbReference type="NCBI Taxonomy" id="945553"/>
    <lineage>
        <taxon>Eukaryota</taxon>
        <taxon>Fungi</taxon>
        <taxon>Dikarya</taxon>
        <taxon>Basidiomycota</taxon>
        <taxon>Agaricomycotina</taxon>
        <taxon>Agaricomycetes</taxon>
        <taxon>Agaricomycetidae</taxon>
        <taxon>Agaricales</taxon>
        <taxon>Agaricineae</taxon>
        <taxon>Strophariaceae</taxon>
        <taxon>Hypholoma</taxon>
    </lineage>
</organism>
<sequence>MSVVHWYVDSIHVCISFYTPVFLRTIFIFQSLCHEHGLENVTCDSGSHRSKLMRSPVYSRLCKIENPGNTRTDIGNILLIFFSYSSFAKLRPRGMEMRT</sequence>
<dbReference type="Proteomes" id="UP000054270">
    <property type="component" value="Unassembled WGS sequence"/>
</dbReference>
<dbReference type="AlphaFoldDB" id="A0A0D2L661"/>
<keyword evidence="2" id="KW-1185">Reference proteome</keyword>
<dbReference type="EMBL" id="KN817550">
    <property type="protein sequence ID" value="KJA22387.1"/>
    <property type="molecule type" value="Genomic_DNA"/>
</dbReference>
<reference evidence="2" key="1">
    <citation type="submission" date="2014-04" db="EMBL/GenBank/DDBJ databases">
        <title>Evolutionary Origins and Diversification of the Mycorrhizal Mutualists.</title>
        <authorList>
            <consortium name="DOE Joint Genome Institute"/>
            <consortium name="Mycorrhizal Genomics Consortium"/>
            <person name="Kohler A."/>
            <person name="Kuo A."/>
            <person name="Nagy L.G."/>
            <person name="Floudas D."/>
            <person name="Copeland A."/>
            <person name="Barry K.W."/>
            <person name="Cichocki N."/>
            <person name="Veneault-Fourrey C."/>
            <person name="LaButti K."/>
            <person name="Lindquist E.A."/>
            <person name="Lipzen A."/>
            <person name="Lundell T."/>
            <person name="Morin E."/>
            <person name="Murat C."/>
            <person name="Riley R."/>
            <person name="Ohm R."/>
            <person name="Sun H."/>
            <person name="Tunlid A."/>
            <person name="Henrissat B."/>
            <person name="Grigoriev I.V."/>
            <person name="Hibbett D.S."/>
            <person name="Martin F."/>
        </authorList>
    </citation>
    <scope>NUCLEOTIDE SEQUENCE [LARGE SCALE GENOMIC DNA]</scope>
    <source>
        <strain evidence="2">FD-334 SS-4</strain>
    </source>
</reference>
<name>A0A0D2L661_HYPSF</name>
<protein>
    <submittedName>
        <fullName evidence="1">Uncharacterized protein</fullName>
    </submittedName>
</protein>